<dbReference type="PATRIC" id="fig|1244869.3.peg.2428"/>
<dbReference type="RefSeq" id="WP_008617787.1">
    <property type="nucleotide sequence ID" value="NZ_AONQ01000028.1"/>
</dbReference>
<feature type="transmembrane region" description="Helical" evidence="5">
    <location>
        <begin position="62"/>
        <end position="82"/>
    </location>
</feature>
<dbReference type="OrthoDB" id="9814012at2"/>
<feature type="transmembrane region" description="Helical" evidence="5">
    <location>
        <begin position="38"/>
        <end position="56"/>
    </location>
</feature>
<evidence type="ECO:0000256" key="4">
    <source>
        <dbReference type="ARBA" id="ARBA00023136"/>
    </source>
</evidence>
<dbReference type="eggNOG" id="COG4095">
    <property type="taxonomic scope" value="Bacteria"/>
</dbReference>
<accession>M3AB79</accession>
<proteinExistence type="predicted"/>
<dbReference type="InterPro" id="IPR047662">
    <property type="entry name" value="SemiSWEET"/>
</dbReference>
<comment type="caution">
    <text evidence="6">The sequence shown here is derived from an EMBL/GenBank/DDBJ whole genome shotgun (WGS) entry which is preliminary data.</text>
</comment>
<dbReference type="GO" id="GO:0051119">
    <property type="term" value="F:sugar transmembrane transporter activity"/>
    <property type="evidence" value="ECO:0007669"/>
    <property type="project" value="InterPro"/>
</dbReference>
<dbReference type="STRING" id="1244869.H261_12039"/>
<gene>
    <name evidence="6" type="ORF">H261_12039</name>
</gene>
<keyword evidence="4 5" id="KW-0472">Membrane</keyword>
<evidence type="ECO:0000313" key="6">
    <source>
        <dbReference type="EMBL" id="EME69764.1"/>
    </source>
</evidence>
<evidence type="ECO:0008006" key="8">
    <source>
        <dbReference type="Google" id="ProtNLM"/>
    </source>
</evidence>
<dbReference type="EMBL" id="AONQ01000028">
    <property type="protein sequence ID" value="EME69764.1"/>
    <property type="molecule type" value="Genomic_DNA"/>
</dbReference>
<keyword evidence="2 5" id="KW-0812">Transmembrane</keyword>
<sequence>MDWLSPIDLLGAVAGLLTTISFVPQVVKTLRTRRTRDISLAMWVTFITGVSLWTIYGLLLGAWPIVASNVPTLALAGTILVVKLRNMGNETGGDKPPV</sequence>
<evidence type="ECO:0000313" key="7">
    <source>
        <dbReference type="Proteomes" id="UP000011744"/>
    </source>
</evidence>
<evidence type="ECO:0000256" key="5">
    <source>
        <dbReference type="SAM" id="Phobius"/>
    </source>
</evidence>
<dbReference type="InterPro" id="IPR006603">
    <property type="entry name" value="PQ-loop_rpt"/>
</dbReference>
<dbReference type="Proteomes" id="UP000011744">
    <property type="component" value="Unassembled WGS sequence"/>
</dbReference>
<reference evidence="6 7" key="1">
    <citation type="journal article" date="2014" name="Genome Announc.">
        <title>Draft Genome Sequence of Magnetospirillum sp. Strain SO-1, a Freshwater Magnetotactic Bacterium Isolated from the Ol'khovka River, Russia.</title>
        <authorList>
            <person name="Grouzdev D.S."/>
            <person name="Dziuba M.V."/>
            <person name="Sukhacheva M.S."/>
            <person name="Mardanov A.V."/>
            <person name="Beletskiy A.V."/>
            <person name="Kuznetsov B.B."/>
            <person name="Skryabin K.G."/>
        </authorList>
    </citation>
    <scope>NUCLEOTIDE SEQUENCE [LARGE SCALE GENOMIC DNA]</scope>
    <source>
        <strain evidence="6 7">SO-1</strain>
    </source>
</reference>
<dbReference type="GO" id="GO:0016020">
    <property type="term" value="C:membrane"/>
    <property type="evidence" value="ECO:0007669"/>
    <property type="project" value="UniProtKB-SubCell"/>
</dbReference>
<feature type="transmembrane region" description="Helical" evidence="5">
    <location>
        <begin position="6"/>
        <end position="26"/>
    </location>
</feature>
<dbReference type="NCBIfam" id="NF037968">
    <property type="entry name" value="SemiSWEET_2"/>
    <property type="match status" value="1"/>
</dbReference>
<evidence type="ECO:0000256" key="1">
    <source>
        <dbReference type="ARBA" id="ARBA00004141"/>
    </source>
</evidence>
<evidence type="ECO:0000256" key="3">
    <source>
        <dbReference type="ARBA" id="ARBA00022989"/>
    </source>
</evidence>
<name>M3AB79_9PROT</name>
<dbReference type="Pfam" id="PF04193">
    <property type="entry name" value="PQ-loop"/>
    <property type="match status" value="1"/>
</dbReference>
<keyword evidence="7" id="KW-1185">Reference proteome</keyword>
<dbReference type="Gene3D" id="1.20.1280.290">
    <property type="match status" value="1"/>
</dbReference>
<keyword evidence="3 5" id="KW-1133">Transmembrane helix</keyword>
<evidence type="ECO:0000256" key="2">
    <source>
        <dbReference type="ARBA" id="ARBA00022692"/>
    </source>
</evidence>
<comment type="subcellular location">
    <subcellularLocation>
        <location evidence="1">Membrane</location>
        <topology evidence="1">Multi-pass membrane protein</topology>
    </subcellularLocation>
</comment>
<organism evidence="6 7">
    <name type="scientific">Paramagnetospirillum caucaseum</name>
    <dbReference type="NCBI Taxonomy" id="1244869"/>
    <lineage>
        <taxon>Bacteria</taxon>
        <taxon>Pseudomonadati</taxon>
        <taxon>Pseudomonadota</taxon>
        <taxon>Alphaproteobacteria</taxon>
        <taxon>Rhodospirillales</taxon>
        <taxon>Magnetospirillaceae</taxon>
        <taxon>Paramagnetospirillum</taxon>
    </lineage>
</organism>
<dbReference type="AlphaFoldDB" id="M3AB79"/>
<protein>
    <recommendedName>
        <fullName evidence="8">MtN3 and saliva related transmembrane protein</fullName>
    </recommendedName>
</protein>